<feature type="transmembrane region" description="Helical" evidence="1">
    <location>
        <begin position="76"/>
        <end position="93"/>
    </location>
</feature>
<dbReference type="Proteomes" id="UP000321617">
    <property type="component" value="Unassembled WGS sequence"/>
</dbReference>
<proteinExistence type="predicted"/>
<feature type="transmembrane region" description="Helical" evidence="1">
    <location>
        <begin position="153"/>
        <end position="176"/>
    </location>
</feature>
<feature type="transmembrane region" description="Helical" evidence="1">
    <location>
        <begin position="127"/>
        <end position="147"/>
    </location>
</feature>
<organism evidence="2 3">
    <name type="scientific">Stackebrandtia albiflava</name>
    <dbReference type="NCBI Taxonomy" id="406432"/>
    <lineage>
        <taxon>Bacteria</taxon>
        <taxon>Bacillati</taxon>
        <taxon>Actinomycetota</taxon>
        <taxon>Actinomycetes</taxon>
        <taxon>Glycomycetales</taxon>
        <taxon>Glycomycetaceae</taxon>
        <taxon>Stackebrandtia</taxon>
    </lineage>
</organism>
<accession>A0A562UL05</accession>
<dbReference type="EMBL" id="VLLL01000013">
    <property type="protein sequence ID" value="TWJ06305.1"/>
    <property type="molecule type" value="Genomic_DNA"/>
</dbReference>
<feature type="transmembrane region" description="Helical" evidence="1">
    <location>
        <begin position="49"/>
        <end position="69"/>
    </location>
</feature>
<reference evidence="2 3" key="1">
    <citation type="journal article" date="2013" name="Stand. Genomic Sci.">
        <title>Genomic Encyclopedia of Type Strains, Phase I: The one thousand microbial genomes (KMG-I) project.</title>
        <authorList>
            <person name="Kyrpides N.C."/>
            <person name="Woyke T."/>
            <person name="Eisen J.A."/>
            <person name="Garrity G."/>
            <person name="Lilburn T.G."/>
            <person name="Beck B.J."/>
            <person name="Whitman W.B."/>
            <person name="Hugenholtz P."/>
            <person name="Klenk H.P."/>
        </authorList>
    </citation>
    <scope>NUCLEOTIDE SEQUENCE [LARGE SCALE GENOMIC DNA]</scope>
    <source>
        <strain evidence="2 3">DSM 45044</strain>
    </source>
</reference>
<gene>
    <name evidence="2" type="ORF">LX16_5269</name>
</gene>
<keyword evidence="1" id="KW-0812">Transmembrane</keyword>
<evidence type="ECO:0000313" key="3">
    <source>
        <dbReference type="Proteomes" id="UP000321617"/>
    </source>
</evidence>
<dbReference type="AlphaFoldDB" id="A0A562UL05"/>
<evidence type="ECO:0000313" key="2">
    <source>
        <dbReference type="EMBL" id="TWJ06305.1"/>
    </source>
</evidence>
<keyword evidence="1" id="KW-0472">Membrane</keyword>
<evidence type="ECO:0000256" key="1">
    <source>
        <dbReference type="SAM" id="Phobius"/>
    </source>
</evidence>
<keyword evidence="1" id="KW-1133">Transmembrane helix</keyword>
<keyword evidence="3" id="KW-1185">Reference proteome</keyword>
<name>A0A562UL05_9ACTN</name>
<protein>
    <submittedName>
        <fullName evidence="2">Uncharacterized protein</fullName>
    </submittedName>
</protein>
<sequence length="202" mass="21285">MPPQHYGTPPPGGFPPPQAEGFLSGVPAPVYPPPPGVAPSPVSHSPVPVYLSAGLFIVAAVLSYVVAFANWDGTGGDPLSLAAVIGMVFTFQFTGNIDFAISATLTVATTVLAFAFVMLFRLNFARFVLGVVGLLVALYYGYALVYIMSFGFFAGPVLMSGVAFLLWLVAAVMAFLPATGRGMRRRSVPSAPAHPPWQQPPR</sequence>
<dbReference type="RefSeq" id="WP_158645750.1">
    <property type="nucleotide sequence ID" value="NZ_VLLL01000013.1"/>
</dbReference>
<comment type="caution">
    <text evidence="2">The sequence shown here is derived from an EMBL/GenBank/DDBJ whole genome shotgun (WGS) entry which is preliminary data.</text>
</comment>
<feature type="transmembrane region" description="Helical" evidence="1">
    <location>
        <begin position="99"/>
        <end position="120"/>
    </location>
</feature>